<protein>
    <recommendedName>
        <fullName evidence="4">DUF2530 domain-containing protein</fullName>
    </recommendedName>
</protein>
<dbReference type="RefSeq" id="WP_152666901.1">
    <property type="nucleotide sequence ID" value="NZ_WYDN01000006.1"/>
</dbReference>
<evidence type="ECO:0000313" key="3">
    <source>
        <dbReference type="Proteomes" id="UP000477543"/>
    </source>
</evidence>
<feature type="transmembrane region" description="Helical" evidence="1">
    <location>
        <begin position="42"/>
        <end position="63"/>
    </location>
</feature>
<comment type="caution">
    <text evidence="2">The sequence shown here is derived from an EMBL/GenBank/DDBJ whole genome shotgun (WGS) entry which is preliminary data.</text>
</comment>
<keyword evidence="1" id="KW-0472">Membrane</keyword>
<gene>
    <name evidence="2" type="ORF">GT020_08970</name>
</gene>
<dbReference type="EMBL" id="WYDN01000006">
    <property type="protein sequence ID" value="NAZ16194.1"/>
    <property type="molecule type" value="Genomic_DNA"/>
</dbReference>
<evidence type="ECO:0000313" key="2">
    <source>
        <dbReference type="EMBL" id="NAZ16194.1"/>
    </source>
</evidence>
<dbReference type="AlphaFoldDB" id="A0A6L9G4J9"/>
<keyword evidence="1" id="KW-1133">Transmembrane helix</keyword>
<dbReference type="Proteomes" id="UP000477543">
    <property type="component" value="Unassembled WGS sequence"/>
</dbReference>
<sequence>MSYGQAAPRKKRPGIWLMLIGGLLAVGFAIFALLASPDSSPGPLWIVVGWGVLVFLYGLYRAVKGPSSLDHRRGGTDANGR</sequence>
<keyword evidence="1" id="KW-0812">Transmembrane</keyword>
<name>A0A6L9G4J9_9MICC</name>
<organism evidence="2 3">
    <name type="scientific">Glutamicibacter soli</name>
    <dbReference type="NCBI Taxonomy" id="453836"/>
    <lineage>
        <taxon>Bacteria</taxon>
        <taxon>Bacillati</taxon>
        <taxon>Actinomycetota</taxon>
        <taxon>Actinomycetes</taxon>
        <taxon>Micrococcales</taxon>
        <taxon>Micrococcaceae</taxon>
        <taxon>Glutamicibacter</taxon>
    </lineage>
</organism>
<reference evidence="2 3" key="1">
    <citation type="submission" date="2020-01" db="EMBL/GenBank/DDBJ databases">
        <title>Glutamicibacter soli M275.</title>
        <authorList>
            <person name="Meng X."/>
        </authorList>
    </citation>
    <scope>NUCLEOTIDE SEQUENCE [LARGE SCALE GENOMIC DNA]</scope>
    <source>
        <strain evidence="2 3">M275</strain>
    </source>
</reference>
<proteinExistence type="predicted"/>
<accession>A0A6L9G4J9</accession>
<feature type="transmembrane region" description="Helical" evidence="1">
    <location>
        <begin position="15"/>
        <end position="36"/>
    </location>
</feature>
<evidence type="ECO:0008006" key="4">
    <source>
        <dbReference type="Google" id="ProtNLM"/>
    </source>
</evidence>
<evidence type="ECO:0000256" key="1">
    <source>
        <dbReference type="SAM" id="Phobius"/>
    </source>
</evidence>